<evidence type="ECO:0000256" key="1">
    <source>
        <dbReference type="SAM" id="MobiDB-lite"/>
    </source>
</evidence>
<keyword evidence="3" id="KW-1185">Reference proteome</keyword>
<sequence length="113" mass="12335">MPAAVLARRRDDRGPSRVEQPPRGAGGFPRRPRRPGAGHAVGGPRVVRGAGAGRVPPPPGRHERVLGRRGGGRLAVVLRRRHRGPRDAACLRRDQGPRIRAERDAVERVREPP</sequence>
<organism evidence="2 3">
    <name type="scientific">Panicum virgatum</name>
    <name type="common">Blackwell switchgrass</name>
    <dbReference type="NCBI Taxonomy" id="38727"/>
    <lineage>
        <taxon>Eukaryota</taxon>
        <taxon>Viridiplantae</taxon>
        <taxon>Streptophyta</taxon>
        <taxon>Embryophyta</taxon>
        <taxon>Tracheophyta</taxon>
        <taxon>Spermatophyta</taxon>
        <taxon>Magnoliopsida</taxon>
        <taxon>Liliopsida</taxon>
        <taxon>Poales</taxon>
        <taxon>Poaceae</taxon>
        <taxon>PACMAD clade</taxon>
        <taxon>Panicoideae</taxon>
        <taxon>Panicodae</taxon>
        <taxon>Paniceae</taxon>
        <taxon>Panicinae</taxon>
        <taxon>Panicum</taxon>
        <taxon>Panicum sect. Hiantes</taxon>
    </lineage>
</organism>
<proteinExistence type="predicted"/>
<feature type="region of interest" description="Disordered" evidence="1">
    <location>
        <begin position="1"/>
        <end position="70"/>
    </location>
</feature>
<dbReference type="EMBL" id="CM029046">
    <property type="protein sequence ID" value="KAG2590776.1"/>
    <property type="molecule type" value="Genomic_DNA"/>
</dbReference>
<accession>A0A8T0S1T5</accession>
<reference evidence="2" key="1">
    <citation type="submission" date="2020-05" db="EMBL/GenBank/DDBJ databases">
        <title>WGS assembly of Panicum virgatum.</title>
        <authorList>
            <person name="Lovell J.T."/>
            <person name="Jenkins J."/>
            <person name="Shu S."/>
            <person name="Juenger T.E."/>
            <person name="Schmutz J."/>
        </authorList>
    </citation>
    <scope>NUCLEOTIDE SEQUENCE</scope>
    <source>
        <strain evidence="2">AP13</strain>
    </source>
</reference>
<protein>
    <submittedName>
        <fullName evidence="2">Uncharacterized protein</fullName>
    </submittedName>
</protein>
<evidence type="ECO:0000313" key="3">
    <source>
        <dbReference type="Proteomes" id="UP000823388"/>
    </source>
</evidence>
<dbReference type="AlphaFoldDB" id="A0A8T0S1T5"/>
<evidence type="ECO:0000313" key="2">
    <source>
        <dbReference type="EMBL" id="KAG2590776.1"/>
    </source>
</evidence>
<comment type="caution">
    <text evidence="2">The sequence shown here is derived from an EMBL/GenBank/DDBJ whole genome shotgun (WGS) entry which is preliminary data.</text>
</comment>
<gene>
    <name evidence="2" type="ORF">PVAP13_5NG414120</name>
</gene>
<name>A0A8T0S1T5_PANVG</name>
<dbReference type="Proteomes" id="UP000823388">
    <property type="component" value="Chromosome 5N"/>
</dbReference>
<feature type="compositionally biased region" description="Low complexity" evidence="1">
    <location>
        <begin position="37"/>
        <end position="49"/>
    </location>
</feature>